<proteinExistence type="predicted"/>
<organism evidence="3 4">
    <name type="scientific">Simkania negevensis</name>
    <dbReference type="NCBI Taxonomy" id="83561"/>
    <lineage>
        <taxon>Bacteria</taxon>
        <taxon>Pseudomonadati</taxon>
        <taxon>Chlamydiota</taxon>
        <taxon>Chlamydiia</taxon>
        <taxon>Parachlamydiales</taxon>
        <taxon>Simkaniaceae</taxon>
        <taxon>Simkania</taxon>
    </lineage>
</organism>
<dbReference type="Proteomes" id="UP000722121">
    <property type="component" value="Unassembled WGS sequence"/>
</dbReference>
<evidence type="ECO:0000256" key="1">
    <source>
        <dbReference type="SAM" id="MobiDB-lite"/>
    </source>
</evidence>
<evidence type="ECO:0000313" key="4">
    <source>
        <dbReference type="Proteomes" id="UP000722121"/>
    </source>
</evidence>
<feature type="transmembrane region" description="Helical" evidence="2">
    <location>
        <begin position="83"/>
        <end position="103"/>
    </location>
</feature>
<keyword evidence="4" id="KW-1185">Reference proteome</keyword>
<accession>A0ABS3ATP9</accession>
<keyword evidence="2" id="KW-0472">Membrane</keyword>
<keyword evidence="2" id="KW-0812">Transmembrane</keyword>
<reference evidence="3 4" key="1">
    <citation type="submission" date="2021-02" db="EMBL/GenBank/DDBJ databases">
        <title>Activity-based single-cell genomes from oceanic crustal fluid captures similar information to metagenomic and metatranscriptomic surveys with orders of magnitude less sampling.</title>
        <authorList>
            <person name="D'Angelo T.S."/>
            <person name="Orcutt B.N."/>
        </authorList>
    </citation>
    <scope>NUCLEOTIDE SEQUENCE [LARGE SCALE GENOMIC DNA]</scope>
    <source>
        <strain evidence="3">AH-315-G07</strain>
    </source>
</reference>
<feature type="transmembrane region" description="Helical" evidence="2">
    <location>
        <begin position="12"/>
        <end position="33"/>
    </location>
</feature>
<sequence length="672" mass="75496">MIGLIKKTYHFIGSIWFALVLIVFFVLFVLLGTFLEAHSGSHLFAAHFTYSSIYFEFLLYCLFCNILFAALRRWPFRWKHLPFLLTHLGLLMVIGGVILKVLYGVQGSMVVLEGGIVDEIFMSNTLGLHVEERGGDIHRFALTPHMVGKYGTTLNVPDGSGTSFRLVGMVPHVEEEIEYWIKKGILDVEELGEELLVTRENNEGGIKRAFHPELGVEADWYAVETDDLLTELHQVIAMGVTATFFAADGQKFFTTPLSTLLEGVEQDGSTVRGALSFKRNDNGSLIDAALHVLWQEKDVVVPLMGEGRGRNRSEEGSRLPFFVELSRARPLVAFIKEKGGAETVSTVTKWGGLISTSYDNRSLGPYVLVDDGFLGYGVFAKLPYLHLPTHHSDHINAEKSELLYAISEQLGLADYSLHAIEEAVQTALRQQGMTLEEALERQEIPPSLERLAQIAGYTEETPPTLFTHIARKFIPTTPTLKLEENTPLLVIQARKGGVVHEVPLRYDLYGRGLKWPVLGGEYLVRFQPQYRKIPYRLRLHDARQINYPGTEQPYSFESVVTLSDDQQLDREAVISMNKVLQTFDGYRFYLSSLFPKEETQAQQAQFAVNHDPAKYWLTYPGGVIVAIGIVLLFWLKGQRKVNEAAVNKAAGGNAKTQRAQRNAEKKIESDTK</sequence>
<evidence type="ECO:0000256" key="2">
    <source>
        <dbReference type="SAM" id="Phobius"/>
    </source>
</evidence>
<gene>
    <name evidence="3" type="ORF">JYU14_02250</name>
</gene>
<feature type="region of interest" description="Disordered" evidence="1">
    <location>
        <begin position="648"/>
        <end position="672"/>
    </location>
</feature>
<keyword evidence="2" id="KW-1133">Transmembrane helix</keyword>
<evidence type="ECO:0008006" key="5">
    <source>
        <dbReference type="Google" id="ProtNLM"/>
    </source>
</evidence>
<feature type="compositionally biased region" description="Basic and acidic residues" evidence="1">
    <location>
        <begin position="661"/>
        <end position="672"/>
    </location>
</feature>
<feature type="transmembrane region" description="Helical" evidence="2">
    <location>
        <begin position="615"/>
        <end position="635"/>
    </location>
</feature>
<comment type="caution">
    <text evidence="3">The sequence shown here is derived from an EMBL/GenBank/DDBJ whole genome shotgun (WGS) entry which is preliminary data.</text>
</comment>
<protein>
    <recommendedName>
        <fullName evidence="5">ResB-like domain-containing protein</fullName>
    </recommendedName>
</protein>
<evidence type="ECO:0000313" key="3">
    <source>
        <dbReference type="EMBL" id="MBN4066884.1"/>
    </source>
</evidence>
<dbReference type="EMBL" id="JAFITR010000035">
    <property type="protein sequence ID" value="MBN4066884.1"/>
    <property type="molecule type" value="Genomic_DNA"/>
</dbReference>
<feature type="transmembrane region" description="Helical" evidence="2">
    <location>
        <begin position="53"/>
        <end position="71"/>
    </location>
</feature>
<name>A0ABS3ATP9_9BACT</name>